<comment type="subcellular location">
    <subcellularLocation>
        <location evidence="1">Mitochondrion</location>
    </subcellularLocation>
</comment>
<evidence type="ECO:0000256" key="7">
    <source>
        <dbReference type="ARBA" id="ARBA00024034"/>
    </source>
</evidence>
<keyword evidence="2" id="KW-0694">RNA-binding</keyword>
<dbReference type="SMART" id="SM00535">
    <property type="entry name" value="RIBOc"/>
    <property type="match status" value="1"/>
</dbReference>
<dbReference type="GO" id="GO:0006396">
    <property type="term" value="P:RNA processing"/>
    <property type="evidence" value="ECO:0007669"/>
    <property type="project" value="InterPro"/>
</dbReference>
<keyword evidence="5" id="KW-0496">Mitochondrion</keyword>
<dbReference type="InterPro" id="IPR000999">
    <property type="entry name" value="RNase_III_dom"/>
</dbReference>
<dbReference type="FunFam" id="3.30.160.20:FF:000037">
    <property type="entry name" value="39S ribosomal protein L44, mitochondrial"/>
    <property type="match status" value="1"/>
</dbReference>
<dbReference type="GO" id="GO:0070125">
    <property type="term" value="P:mitochondrial translational elongation"/>
    <property type="evidence" value="ECO:0007669"/>
    <property type="project" value="TreeGrafter"/>
</dbReference>
<dbReference type="OrthoDB" id="444135at2759"/>
<dbReference type="Pfam" id="PF22892">
    <property type="entry name" value="DSRM_MRPL44"/>
    <property type="match status" value="1"/>
</dbReference>
<accession>A0A9Q1CBS5</accession>
<dbReference type="PROSITE" id="PS50142">
    <property type="entry name" value="RNASE_3_2"/>
    <property type="match status" value="1"/>
</dbReference>
<dbReference type="Proteomes" id="UP001152320">
    <property type="component" value="Chromosome 4"/>
</dbReference>
<dbReference type="PANTHER" id="PTHR11207:SF5">
    <property type="entry name" value="LARGE RIBOSOMAL SUBUNIT PROTEIN ML44"/>
    <property type="match status" value="1"/>
</dbReference>
<protein>
    <recommendedName>
        <fullName evidence="8">Large ribosomal subunit protein mL44</fullName>
    </recommendedName>
</protein>
<keyword evidence="6" id="KW-0687">Ribonucleoprotein</keyword>
<gene>
    <name evidence="10" type="ORF">HOLleu_09621</name>
</gene>
<dbReference type="Gene3D" id="1.10.1520.10">
    <property type="entry name" value="Ribonuclease III domain"/>
    <property type="match status" value="1"/>
</dbReference>
<evidence type="ECO:0000256" key="2">
    <source>
        <dbReference type="ARBA" id="ARBA00022884"/>
    </source>
</evidence>
<dbReference type="GO" id="GO:0005762">
    <property type="term" value="C:mitochondrial large ribosomal subunit"/>
    <property type="evidence" value="ECO:0007669"/>
    <property type="project" value="TreeGrafter"/>
</dbReference>
<name>A0A9Q1CBS5_HOLLE</name>
<organism evidence="10 11">
    <name type="scientific">Holothuria leucospilota</name>
    <name type="common">Black long sea cucumber</name>
    <name type="synonym">Mertensiothuria leucospilota</name>
    <dbReference type="NCBI Taxonomy" id="206669"/>
    <lineage>
        <taxon>Eukaryota</taxon>
        <taxon>Metazoa</taxon>
        <taxon>Echinodermata</taxon>
        <taxon>Eleutherozoa</taxon>
        <taxon>Echinozoa</taxon>
        <taxon>Holothuroidea</taxon>
        <taxon>Aspidochirotacea</taxon>
        <taxon>Aspidochirotida</taxon>
        <taxon>Holothuriidae</taxon>
        <taxon>Holothuria</taxon>
    </lineage>
</organism>
<dbReference type="InterPro" id="IPR044444">
    <property type="entry name" value="Ribosomal_mL44_DSRM_metazoa"/>
</dbReference>
<dbReference type="SUPFAM" id="SSF54768">
    <property type="entry name" value="dsRNA-binding domain-like"/>
    <property type="match status" value="1"/>
</dbReference>
<dbReference type="PANTHER" id="PTHR11207">
    <property type="entry name" value="RIBONUCLEASE III"/>
    <property type="match status" value="1"/>
</dbReference>
<feature type="domain" description="RNase III" evidence="9">
    <location>
        <begin position="86"/>
        <end position="211"/>
    </location>
</feature>
<dbReference type="Gene3D" id="3.30.160.20">
    <property type="match status" value="1"/>
</dbReference>
<dbReference type="InterPro" id="IPR036389">
    <property type="entry name" value="RNase_III_sf"/>
</dbReference>
<evidence type="ECO:0000256" key="6">
    <source>
        <dbReference type="ARBA" id="ARBA00023274"/>
    </source>
</evidence>
<evidence type="ECO:0000256" key="8">
    <source>
        <dbReference type="ARBA" id="ARBA00035187"/>
    </source>
</evidence>
<evidence type="ECO:0000313" key="10">
    <source>
        <dbReference type="EMBL" id="KAJ8042768.1"/>
    </source>
</evidence>
<dbReference type="InterPro" id="IPR055189">
    <property type="entry name" value="RM44_endonuclase"/>
</dbReference>
<dbReference type="GO" id="GO:0003725">
    <property type="term" value="F:double-stranded RNA binding"/>
    <property type="evidence" value="ECO:0007669"/>
    <property type="project" value="InterPro"/>
</dbReference>
<evidence type="ECO:0000259" key="9">
    <source>
        <dbReference type="PROSITE" id="PS50142"/>
    </source>
</evidence>
<dbReference type="EMBL" id="JAIZAY010000004">
    <property type="protein sequence ID" value="KAJ8042768.1"/>
    <property type="molecule type" value="Genomic_DNA"/>
</dbReference>
<comment type="caution">
    <text evidence="10">The sequence shown here is derived from an EMBL/GenBank/DDBJ whole genome shotgun (WGS) entry which is preliminary data.</text>
</comment>
<evidence type="ECO:0000256" key="5">
    <source>
        <dbReference type="ARBA" id="ARBA00023128"/>
    </source>
</evidence>
<evidence type="ECO:0000256" key="4">
    <source>
        <dbReference type="ARBA" id="ARBA00022980"/>
    </source>
</evidence>
<reference evidence="10" key="1">
    <citation type="submission" date="2021-10" db="EMBL/GenBank/DDBJ databases">
        <title>Tropical sea cucumber genome reveals ecological adaptation and Cuvierian tubules defense mechanism.</title>
        <authorList>
            <person name="Chen T."/>
        </authorList>
    </citation>
    <scope>NUCLEOTIDE SEQUENCE</scope>
    <source>
        <strain evidence="10">Nanhai2018</strain>
        <tissue evidence="10">Muscle</tissue>
    </source>
</reference>
<keyword evidence="11" id="KW-1185">Reference proteome</keyword>
<dbReference type="CDD" id="cd00593">
    <property type="entry name" value="RIBOc"/>
    <property type="match status" value="1"/>
</dbReference>
<dbReference type="SUPFAM" id="SSF69065">
    <property type="entry name" value="RNase III domain-like"/>
    <property type="match status" value="1"/>
</dbReference>
<keyword evidence="3" id="KW-0809">Transit peptide</keyword>
<dbReference type="Pfam" id="PF22935">
    <property type="entry name" value="RM44_endonuclase"/>
    <property type="match status" value="1"/>
</dbReference>
<evidence type="ECO:0000313" key="11">
    <source>
        <dbReference type="Proteomes" id="UP001152320"/>
    </source>
</evidence>
<dbReference type="CDD" id="cd19874">
    <property type="entry name" value="DSRM_MRPL44"/>
    <property type="match status" value="1"/>
</dbReference>
<proteinExistence type="inferred from homology"/>
<dbReference type="GO" id="GO:0070877">
    <property type="term" value="C:microprocessor complex"/>
    <property type="evidence" value="ECO:0007669"/>
    <property type="project" value="TreeGrafter"/>
</dbReference>
<keyword evidence="4 10" id="KW-0689">Ribosomal protein</keyword>
<dbReference type="GO" id="GO:0004525">
    <property type="term" value="F:ribonuclease III activity"/>
    <property type="evidence" value="ECO:0007669"/>
    <property type="project" value="InterPro"/>
</dbReference>
<evidence type="ECO:0000256" key="1">
    <source>
        <dbReference type="ARBA" id="ARBA00004173"/>
    </source>
</evidence>
<comment type="similarity">
    <text evidence="7">Belongs to the ribonuclease III family. Mitochondrion-specific ribosomal protein mL44 subfamily.</text>
</comment>
<dbReference type="AlphaFoldDB" id="A0A9Q1CBS5"/>
<sequence>MAAPLRCTLRTTIERSLRCGRSCRPFISSKRILYYTCVRHHEVWFRPMLFELNRQIKNILYKYGPEPVKPRSSKENWDYNSEIFAFGKRIGEDLDESTLRHALTHSSFNSREASKSGETVEVLPDNTLLAESGSLFASNYIQAFLHHVYPKLPSEGVRAITDFLLRTDLLCHIAKHLGIIDVTQCKEFPIPEEILKTTFLAVVGAIYEQNGTERAGAFVRDFIVTHLIGEDLYELWNPDDPMGLLMGVLKDEGLPPPESRLIREAGKNTYTPLYMVGVYCNQELLGWGPGESLDVAEKEAAAVAVRNKYGIPENRPPLPLDSVKHKHINATICSKVQDQMSQKRLAANSS</sequence>
<evidence type="ECO:0000256" key="3">
    <source>
        <dbReference type="ARBA" id="ARBA00022946"/>
    </source>
</evidence>